<gene>
    <name evidence="3" type="ORF">AB0A76_24415</name>
</gene>
<reference evidence="3 4" key="1">
    <citation type="submission" date="2024-06" db="EMBL/GenBank/DDBJ databases">
        <title>The Natural Products Discovery Center: Release of the First 8490 Sequenced Strains for Exploring Actinobacteria Biosynthetic Diversity.</title>
        <authorList>
            <person name="Kalkreuter E."/>
            <person name="Kautsar S.A."/>
            <person name="Yang D."/>
            <person name="Bader C.D."/>
            <person name="Teijaro C.N."/>
            <person name="Fluegel L."/>
            <person name="Davis C.M."/>
            <person name="Simpson J.R."/>
            <person name="Lauterbach L."/>
            <person name="Steele A.D."/>
            <person name="Gui C."/>
            <person name="Meng S."/>
            <person name="Li G."/>
            <person name="Viehrig K."/>
            <person name="Ye F."/>
            <person name="Su P."/>
            <person name="Kiefer A.F."/>
            <person name="Nichols A."/>
            <person name="Cepeda A.J."/>
            <person name="Yan W."/>
            <person name="Fan B."/>
            <person name="Jiang Y."/>
            <person name="Adhikari A."/>
            <person name="Zheng C.-J."/>
            <person name="Schuster L."/>
            <person name="Cowan T.M."/>
            <person name="Smanski M.J."/>
            <person name="Chevrette M.G."/>
            <person name="De Carvalho L.P.S."/>
            <person name="Shen B."/>
        </authorList>
    </citation>
    <scope>NUCLEOTIDE SEQUENCE [LARGE SCALE GENOMIC DNA]</scope>
    <source>
        <strain evidence="3 4">NPDC045705</strain>
    </source>
</reference>
<evidence type="ECO:0000313" key="3">
    <source>
        <dbReference type="EMBL" id="MEU7296313.1"/>
    </source>
</evidence>
<name>A0ABV3D3M5_STREX</name>
<keyword evidence="3" id="KW-0378">Hydrolase</keyword>
<dbReference type="SUPFAM" id="SSF56300">
    <property type="entry name" value="Metallo-dependent phosphatases"/>
    <property type="match status" value="1"/>
</dbReference>
<proteinExistence type="inferred from homology"/>
<dbReference type="InterPro" id="IPR029052">
    <property type="entry name" value="Metallo-depent_PP-like"/>
</dbReference>
<dbReference type="GO" id="GO:0016787">
    <property type="term" value="F:hydrolase activity"/>
    <property type="evidence" value="ECO:0007669"/>
    <property type="project" value="UniProtKB-KW"/>
</dbReference>
<dbReference type="SMART" id="SM00854">
    <property type="entry name" value="PGA_cap"/>
    <property type="match status" value="1"/>
</dbReference>
<organism evidence="3 4">
    <name type="scientific">Streptomyces exfoliatus</name>
    <name type="common">Streptomyces hydrogenans</name>
    <dbReference type="NCBI Taxonomy" id="1905"/>
    <lineage>
        <taxon>Bacteria</taxon>
        <taxon>Bacillati</taxon>
        <taxon>Actinomycetota</taxon>
        <taxon>Actinomycetes</taxon>
        <taxon>Kitasatosporales</taxon>
        <taxon>Streptomycetaceae</taxon>
        <taxon>Streptomyces</taxon>
    </lineage>
</organism>
<comment type="caution">
    <text evidence="3">The sequence shown here is derived from an EMBL/GenBank/DDBJ whole genome shotgun (WGS) entry which is preliminary data.</text>
</comment>
<protein>
    <submittedName>
        <fullName evidence="3">CapA family protein</fullName>
        <ecNumber evidence="3">3.1.-.-</ecNumber>
    </submittedName>
</protein>
<comment type="similarity">
    <text evidence="1">Belongs to the CapA family.</text>
</comment>
<dbReference type="RefSeq" id="WP_359212079.1">
    <property type="nucleotide sequence ID" value="NZ_JBEZAM010000040.1"/>
</dbReference>
<sequence>MQGDLITLCLAGDVMLGRGVDQILPHPGDPALAETYVRDARSYVELAEAANGPIPRPVDFSWPWGDTLRILDRAAPDAVVLNLETGVTRSDDFAPGKAVHYRMHPANLPCLAAARPDVCVLANNHVLDFGRRGLAETIDALAGAGFASAGAGRDADGARRPASVPVEGGRRILVHSFGMPSSGIPPSWAATADRRGIAYVPEASDTTAAAVVARIRQVRRPGDIVVASIHWGSNWGYTVPRDQVRFAHALVDGGADVVHGHSSHHPRPLELYRGRLIAYGCGDLVNDYEGITGYENYRDDLRLLYFPALEPETGRLRHLRVVPLQSRRMRLQRASVEDCRWLQEILGRLGRGFGSRVAYDPDDGTLTLAVDGPPAHQGARPA</sequence>
<evidence type="ECO:0000313" key="4">
    <source>
        <dbReference type="Proteomes" id="UP001551210"/>
    </source>
</evidence>
<dbReference type="EC" id="3.1.-.-" evidence="3"/>
<dbReference type="InterPro" id="IPR019079">
    <property type="entry name" value="Capsule_synth_CapA"/>
</dbReference>
<dbReference type="Gene3D" id="3.60.21.10">
    <property type="match status" value="1"/>
</dbReference>
<keyword evidence="4" id="KW-1185">Reference proteome</keyword>
<accession>A0ABV3D3M5</accession>
<dbReference type="CDD" id="cd07381">
    <property type="entry name" value="MPP_CapA"/>
    <property type="match status" value="1"/>
</dbReference>
<evidence type="ECO:0000259" key="2">
    <source>
        <dbReference type="SMART" id="SM00854"/>
    </source>
</evidence>
<dbReference type="Pfam" id="PF09587">
    <property type="entry name" value="PGA_cap"/>
    <property type="match status" value="1"/>
</dbReference>
<dbReference type="InterPro" id="IPR052169">
    <property type="entry name" value="CW_Biosynth-Accessory"/>
</dbReference>
<dbReference type="PANTHER" id="PTHR33393:SF11">
    <property type="entry name" value="POLYGLUTAMINE SYNTHESIS ACCESSORY PROTEIN RV0574C-RELATED"/>
    <property type="match status" value="1"/>
</dbReference>
<dbReference type="EMBL" id="JBEZAM010000040">
    <property type="protein sequence ID" value="MEU7296313.1"/>
    <property type="molecule type" value="Genomic_DNA"/>
</dbReference>
<dbReference type="PANTHER" id="PTHR33393">
    <property type="entry name" value="POLYGLUTAMINE SYNTHESIS ACCESSORY PROTEIN RV0574C-RELATED"/>
    <property type="match status" value="1"/>
</dbReference>
<feature type="domain" description="Capsule synthesis protein CapA" evidence="2">
    <location>
        <begin position="7"/>
        <end position="288"/>
    </location>
</feature>
<evidence type="ECO:0000256" key="1">
    <source>
        <dbReference type="ARBA" id="ARBA00005662"/>
    </source>
</evidence>
<dbReference type="Proteomes" id="UP001551210">
    <property type="component" value="Unassembled WGS sequence"/>
</dbReference>